<evidence type="ECO:0000313" key="2">
    <source>
        <dbReference type="Proteomes" id="UP001199659"/>
    </source>
</evidence>
<name>A0ABY3S9F3_9ENTR</name>
<sequence>MRWRGLPDGGYTLSGLREHTSVNECCRMAKVVNEFVGRISAAPSGISLHRSSLALAKQPQQRLNLLIQRGEILFHNQMQRRGATRAVVER</sequence>
<protein>
    <submittedName>
        <fullName evidence="1">Uncharacterized protein</fullName>
    </submittedName>
</protein>
<dbReference type="EMBL" id="CP087880">
    <property type="protein sequence ID" value="UGS43080.1"/>
    <property type="molecule type" value="Genomic_DNA"/>
</dbReference>
<accession>A0ABY3S9F3</accession>
<keyword evidence="2" id="KW-1185">Reference proteome</keyword>
<proteinExistence type="predicted"/>
<dbReference type="Proteomes" id="UP001199659">
    <property type="component" value="Chromosome"/>
</dbReference>
<evidence type="ECO:0000313" key="1">
    <source>
        <dbReference type="EMBL" id="UGS43080.1"/>
    </source>
</evidence>
<organism evidence="1 2">
    <name type="scientific">Pseudocitrobacter corydidari</name>
    <dbReference type="NCBI Taxonomy" id="2891570"/>
    <lineage>
        <taxon>Bacteria</taxon>
        <taxon>Pseudomonadati</taxon>
        <taxon>Pseudomonadota</taxon>
        <taxon>Gammaproteobacteria</taxon>
        <taxon>Enterobacterales</taxon>
        <taxon>Enterobacteriaceae</taxon>
        <taxon>Pseudocitrobacter</taxon>
    </lineage>
</organism>
<reference evidence="1 2" key="1">
    <citation type="journal article" date="2022" name="Int. J. Syst. Evol. Microbiol.">
        <title>Pseudocitrobacter corydidari sp. nov., isolated from the Asian emerald cockroach Corydidarum magnifica.</title>
        <authorList>
            <person name="Guzman J."/>
            <person name="Poehlein A."/>
            <person name="Glaeser S.P."/>
            <person name="Schwengers O."/>
            <person name="Blom J."/>
            <person name="Hollensteiner J."/>
            <person name="Kampfer P."/>
            <person name="Vilcinskas A."/>
        </authorList>
    </citation>
    <scope>NUCLEOTIDE SEQUENCE [LARGE SCALE GENOMIC DNA]</scope>
    <source>
        <strain evidence="1">G163CM</strain>
    </source>
</reference>
<gene>
    <name evidence="1" type="ORF">G163CM_38450</name>
</gene>